<evidence type="ECO:0000256" key="4">
    <source>
        <dbReference type="ARBA" id="ARBA00022673"/>
    </source>
</evidence>
<evidence type="ECO:0000256" key="7">
    <source>
        <dbReference type="ARBA" id="ARBA00022882"/>
    </source>
</evidence>
<reference evidence="15" key="1">
    <citation type="submission" date="2014-11" db="EMBL/GenBank/DDBJ databases">
        <authorList>
            <person name="Otto D Thomas"/>
            <person name="Naeem Raeece"/>
        </authorList>
    </citation>
    <scope>NUCLEOTIDE SEQUENCE</scope>
</reference>
<keyword evidence="9" id="KW-0406">Ion transport</keyword>
<dbReference type="SUPFAM" id="SSF81324">
    <property type="entry name" value="Voltage-gated potassium channels"/>
    <property type="match status" value="1"/>
</dbReference>
<dbReference type="InterPro" id="IPR027359">
    <property type="entry name" value="Volt_channel_dom_sf"/>
</dbReference>
<feature type="region of interest" description="Disordered" evidence="12">
    <location>
        <begin position="1"/>
        <end position="57"/>
    </location>
</feature>
<evidence type="ECO:0000256" key="12">
    <source>
        <dbReference type="SAM" id="MobiDB-lite"/>
    </source>
</evidence>
<protein>
    <recommendedName>
        <fullName evidence="14">Ion transport domain-containing protein</fullName>
    </recommendedName>
</protein>
<keyword evidence="4" id="KW-0107">Calcium channel</keyword>
<evidence type="ECO:0000256" key="1">
    <source>
        <dbReference type="ARBA" id="ARBA00004141"/>
    </source>
</evidence>
<feature type="compositionally biased region" description="Basic and acidic residues" evidence="12">
    <location>
        <begin position="1116"/>
        <end position="1126"/>
    </location>
</feature>
<evidence type="ECO:0000313" key="15">
    <source>
        <dbReference type="EMBL" id="CEM51245.1"/>
    </source>
</evidence>
<feature type="transmembrane region" description="Helical" evidence="13">
    <location>
        <begin position="232"/>
        <end position="251"/>
    </location>
</feature>
<feature type="region of interest" description="Disordered" evidence="12">
    <location>
        <begin position="399"/>
        <end position="431"/>
    </location>
</feature>
<dbReference type="GO" id="GO:0001518">
    <property type="term" value="C:voltage-gated sodium channel complex"/>
    <property type="evidence" value="ECO:0007669"/>
    <property type="project" value="TreeGrafter"/>
</dbReference>
<evidence type="ECO:0000256" key="13">
    <source>
        <dbReference type="SAM" id="Phobius"/>
    </source>
</evidence>
<keyword evidence="2" id="KW-0813">Transport</keyword>
<keyword evidence="6" id="KW-0106">Calcium</keyword>
<keyword evidence="10 13" id="KW-0472">Membrane</keyword>
<feature type="domain" description="Ion transport" evidence="14">
    <location>
        <begin position="134"/>
        <end position="365"/>
    </location>
</feature>
<feature type="transmembrane region" description="Helical" evidence="13">
    <location>
        <begin position="193"/>
        <end position="212"/>
    </location>
</feature>
<feature type="region of interest" description="Disordered" evidence="12">
    <location>
        <begin position="740"/>
        <end position="1245"/>
    </location>
</feature>
<dbReference type="GO" id="GO:0086002">
    <property type="term" value="P:cardiac muscle cell action potential involved in contraction"/>
    <property type="evidence" value="ECO:0007669"/>
    <property type="project" value="TreeGrafter"/>
</dbReference>
<feature type="compositionally biased region" description="Polar residues" evidence="12">
    <location>
        <begin position="20"/>
        <end position="40"/>
    </location>
</feature>
<dbReference type="AlphaFoldDB" id="A0A0G4I2T6"/>
<comment type="subcellular location">
    <subcellularLocation>
        <location evidence="1">Membrane</location>
        <topology evidence="1">Multi-pass membrane protein</topology>
    </subcellularLocation>
</comment>
<dbReference type="PANTHER" id="PTHR45628:SF38">
    <property type="entry name" value="SODIUM CHANNEL PROTEIN"/>
    <property type="match status" value="1"/>
</dbReference>
<evidence type="ECO:0000256" key="10">
    <source>
        <dbReference type="ARBA" id="ARBA00023136"/>
    </source>
</evidence>
<feature type="transmembrane region" description="Helical" evidence="13">
    <location>
        <begin position="263"/>
        <end position="287"/>
    </location>
</feature>
<proteinExistence type="predicted"/>
<feature type="compositionally biased region" description="Acidic residues" evidence="12">
    <location>
        <begin position="748"/>
        <end position="759"/>
    </location>
</feature>
<feature type="transmembrane region" description="Helical" evidence="13">
    <location>
        <begin position="338"/>
        <end position="363"/>
    </location>
</feature>
<dbReference type="Gene3D" id="1.20.120.350">
    <property type="entry name" value="Voltage-gated potassium channels. Chain C"/>
    <property type="match status" value="1"/>
</dbReference>
<dbReference type="PANTHER" id="PTHR45628">
    <property type="entry name" value="VOLTAGE-DEPENDENT CALCIUM CHANNEL TYPE A SUBUNIT ALPHA-1"/>
    <property type="match status" value="1"/>
</dbReference>
<evidence type="ECO:0000256" key="8">
    <source>
        <dbReference type="ARBA" id="ARBA00022989"/>
    </source>
</evidence>
<dbReference type="EMBL" id="CDMZ01004891">
    <property type="protein sequence ID" value="CEM51245.1"/>
    <property type="molecule type" value="Genomic_DNA"/>
</dbReference>
<feature type="region of interest" description="Disordered" evidence="12">
    <location>
        <begin position="580"/>
        <end position="716"/>
    </location>
</feature>
<name>A0A0G4I2T6_9ALVE</name>
<feature type="compositionally biased region" description="Gly residues" evidence="12">
    <location>
        <begin position="1022"/>
        <end position="1035"/>
    </location>
</feature>
<gene>
    <name evidence="15" type="ORF">Cvel_10486</name>
</gene>
<dbReference type="Gene3D" id="1.10.287.70">
    <property type="match status" value="1"/>
</dbReference>
<keyword evidence="7" id="KW-0851">Voltage-gated channel</keyword>
<dbReference type="InterPro" id="IPR050599">
    <property type="entry name" value="VDCC_alpha-1_subunit"/>
</dbReference>
<feature type="compositionally biased region" description="Basic and acidic residues" evidence="12">
    <location>
        <begin position="1166"/>
        <end position="1189"/>
    </location>
</feature>
<keyword evidence="11" id="KW-0407">Ion channel</keyword>
<feature type="compositionally biased region" description="Basic and acidic residues" evidence="12">
    <location>
        <begin position="781"/>
        <end position="800"/>
    </location>
</feature>
<dbReference type="VEuPathDB" id="CryptoDB:Cvel_10486"/>
<keyword evidence="5 13" id="KW-0812">Transmembrane</keyword>
<evidence type="ECO:0000256" key="6">
    <source>
        <dbReference type="ARBA" id="ARBA00022837"/>
    </source>
</evidence>
<organism evidence="15">
    <name type="scientific">Chromera velia CCMP2878</name>
    <dbReference type="NCBI Taxonomy" id="1169474"/>
    <lineage>
        <taxon>Eukaryota</taxon>
        <taxon>Sar</taxon>
        <taxon>Alveolata</taxon>
        <taxon>Colpodellida</taxon>
        <taxon>Chromeraceae</taxon>
        <taxon>Chromera</taxon>
    </lineage>
</organism>
<evidence type="ECO:0000256" key="2">
    <source>
        <dbReference type="ARBA" id="ARBA00022448"/>
    </source>
</evidence>
<evidence type="ECO:0000256" key="5">
    <source>
        <dbReference type="ARBA" id="ARBA00022692"/>
    </source>
</evidence>
<feature type="compositionally biased region" description="Polar residues" evidence="12">
    <location>
        <begin position="899"/>
        <end position="908"/>
    </location>
</feature>
<feature type="transmembrane region" description="Helical" evidence="13">
    <location>
        <begin position="157"/>
        <end position="181"/>
    </location>
</feature>
<evidence type="ECO:0000256" key="11">
    <source>
        <dbReference type="ARBA" id="ARBA00023303"/>
    </source>
</evidence>
<evidence type="ECO:0000256" key="9">
    <source>
        <dbReference type="ARBA" id="ARBA00023065"/>
    </source>
</evidence>
<dbReference type="GO" id="GO:0005262">
    <property type="term" value="F:calcium channel activity"/>
    <property type="evidence" value="ECO:0007669"/>
    <property type="project" value="UniProtKB-KW"/>
</dbReference>
<feature type="compositionally biased region" description="Basic and acidic residues" evidence="12">
    <location>
        <begin position="402"/>
        <end position="430"/>
    </location>
</feature>
<dbReference type="GO" id="GO:0005248">
    <property type="term" value="F:voltage-gated sodium channel activity"/>
    <property type="evidence" value="ECO:0007669"/>
    <property type="project" value="TreeGrafter"/>
</dbReference>
<dbReference type="InterPro" id="IPR005821">
    <property type="entry name" value="Ion_trans_dom"/>
</dbReference>
<evidence type="ECO:0000256" key="3">
    <source>
        <dbReference type="ARBA" id="ARBA00022568"/>
    </source>
</evidence>
<accession>A0A0G4I2T6</accession>
<dbReference type="Pfam" id="PF00520">
    <property type="entry name" value="Ion_trans"/>
    <property type="match status" value="1"/>
</dbReference>
<keyword evidence="8 13" id="KW-1133">Transmembrane helix</keyword>
<sequence>MTHAVEASRPFPSPQHDDGPSSQEGFEGTATSSPTVTKAQLSAARTRLPTRGGVQRRRSVLTDKQRRSITMSAKAAMTEKRSKGAWKSFLKEMLAAQKQGQGVEQDERDFAELTLKEKGVKIAQSWGLEFADWVLISVNIGAVWIETSYQTKLGIWLNLLVALSILCIICFVLILCFKLFFLKKDFFKDKYNLYDLVILLCSFIPWIVFTFLSGLDSIPARCFRKASILRVIRWMRIVVLIAWMPVFKELWMLVSGFGNSLKVLVWGILLLMIMCGVWGIFICTVVINTPREEFPEEEDFDAYDSFGTVRDSVKSFFIILTLEAWPQIVRPVVVRYPLLWPVFAAFICIAVYAVGNLLTAVLVDSALTRAKHTEAETQVELLRQLRSITKLLYSLEGGDEEERARTRGKQKDEAQSDRSDESGGGKETKGETLSWAQLQRLMEIPKMKRVMETANLLPEDLEWLFQKLAIEFFSEFGGQAGEGGLGGQGGDAETEGDGYPGIFGGRQDTFGGEEIDFMRPDVTVPTEVFIANMQRFKGPAKSRDLLELISRVSALETVLAKMSFRIEALYKIAKGPRSSVDLLRTSDGRPPGRSGGGPRGSVESATLPFTPPSPGSHASFDVENAKGGGAWGPDRSPQRSRFSGGASPMHAPSLPSPSPHNNPIQFRPLTTQMSPPRLTTDDQHLSAFPYRTGGSTEEGVPGPSHSLSSVPGPFGPTPSFQVSQGGSVTAAVPAVCLVPPMQGSGDSSFEEIGGDEGEAERDRERSSPLQATGGSQKRAKFSIDHGGADEVKEFEAEANSRHSGLLDSRLFAQSSSNQPPSPSPSAMGGGGGGVADASADESGGVKGNSLERANGKRQQGGRVRQAFSALAQMFTGNAGDGGGKSRRSSRREAAAGAVTQVQTKNANSGEEPGWQKNRTAAAAAGSKQKKEKSLHGATNPNEAEAADAFGHSSWLKGSKGGGGERGVAEVAGDCEDPHASADEESEIPINSGGPPGHSPFRVPGGQLSVVIEDTAEYDLSSIGGGGPMGPAGALGRGTTISMLDGMVGGGAVSSRRGSTERRHQAAALTGGRGASAWAPLQRTRTSMHRDRRMSDGGAESSCLEPLREDDECDDVSDSRSAADRRGVSRNRAVGEPSGDGHAVSATRPLSTSPASRRYLAVSSVFKPDDESDSGHDSAHSVREERRRQEQNLGRGWDTGEGAKSSRSHKSQRSQKSQVQGGAPRVAESRPGAGDDAPLPIPPPDG</sequence>
<keyword evidence="3" id="KW-0109">Calcium transport</keyword>
<evidence type="ECO:0000259" key="14">
    <source>
        <dbReference type="Pfam" id="PF00520"/>
    </source>
</evidence>